<keyword evidence="4" id="KW-1003">Cell membrane</keyword>
<dbReference type="GO" id="GO:0005886">
    <property type="term" value="C:plasma membrane"/>
    <property type="evidence" value="ECO:0007669"/>
    <property type="project" value="UniProtKB-SubCell"/>
</dbReference>
<name>V4IV28_9EURY</name>
<evidence type="ECO:0000256" key="3">
    <source>
        <dbReference type="ARBA" id="ARBA00022448"/>
    </source>
</evidence>
<evidence type="ECO:0000256" key="8">
    <source>
        <dbReference type="ARBA" id="ARBA00023136"/>
    </source>
</evidence>
<dbReference type="EMBL" id="ASGZ01000064">
    <property type="protein sequence ID" value="ESP87062.1"/>
    <property type="molecule type" value="Genomic_DNA"/>
</dbReference>
<comment type="caution">
    <text evidence="11">The sequence shown here is derived from an EMBL/GenBank/DDBJ whole genome shotgun (WGS) entry which is preliminary data.</text>
</comment>
<gene>
    <name evidence="11" type="ORF">K933_16132</name>
</gene>
<keyword evidence="3 9" id="KW-0813">Transport</keyword>
<feature type="transmembrane region" description="Helical" evidence="9">
    <location>
        <begin position="244"/>
        <end position="264"/>
    </location>
</feature>
<organism evidence="11 12">
    <name type="scientific">Candidatus Halobonum tyrrellensis G22</name>
    <dbReference type="NCBI Taxonomy" id="1324957"/>
    <lineage>
        <taxon>Archaea</taxon>
        <taxon>Methanobacteriati</taxon>
        <taxon>Methanobacteriota</taxon>
        <taxon>Stenosarchaea group</taxon>
        <taxon>Halobacteria</taxon>
        <taxon>Halobacteriales</taxon>
        <taxon>Haloferacaceae</taxon>
        <taxon>Candidatus Halobonum</taxon>
    </lineage>
</organism>
<protein>
    <submittedName>
        <fullName evidence="11">Carbohydrate ABC transporter membrane protein 2, CUT1 family</fullName>
    </submittedName>
</protein>
<evidence type="ECO:0000256" key="4">
    <source>
        <dbReference type="ARBA" id="ARBA00022475"/>
    </source>
</evidence>
<feature type="transmembrane region" description="Helical" evidence="9">
    <location>
        <begin position="73"/>
        <end position="98"/>
    </location>
</feature>
<accession>V4IV28</accession>
<evidence type="ECO:0000256" key="9">
    <source>
        <dbReference type="RuleBase" id="RU363032"/>
    </source>
</evidence>
<keyword evidence="8 9" id="KW-0472">Membrane</keyword>
<dbReference type="PROSITE" id="PS50928">
    <property type="entry name" value="ABC_TM1"/>
    <property type="match status" value="1"/>
</dbReference>
<dbReference type="STRING" id="1324957.K933_16132"/>
<dbReference type="InterPro" id="IPR050901">
    <property type="entry name" value="BP-dep_ABC_trans_perm"/>
</dbReference>
<dbReference type="eggNOG" id="arCOG00159">
    <property type="taxonomic scope" value="Archaea"/>
</dbReference>
<comment type="similarity">
    <text evidence="2">Belongs to the binding-protein-dependent transport system permease family. MalFG subfamily.</text>
</comment>
<dbReference type="SUPFAM" id="SSF161098">
    <property type="entry name" value="MetI-like"/>
    <property type="match status" value="1"/>
</dbReference>
<dbReference type="InterPro" id="IPR035906">
    <property type="entry name" value="MetI-like_sf"/>
</dbReference>
<sequence>MSTDSAPRRFSWWPLFRNFLAGVIAAMTLLPLIYGFSVSVRPRSEVFGDPHLIPYEPTLEPYVAVLDQIGPNLVFSLFTAVGVSILVLGIAIPGAYAFARLEFPGRRKIFYMIVLIMLLPIVGLIIPLLTLWHELGLYNTILGLWLGIVPGQIPVALWIFRDYFQKLPPNIEEAAMVYGTTRFGAFTRVVLPLAAPAMIAVAFLGFLWGWNAFLFPNLLTTSGGPRPAIVNLFTALSPDSTNPWPYIMAMTFTIGLPPAVMYVASRRYLEDALSF</sequence>
<dbReference type="PANTHER" id="PTHR32243">
    <property type="entry name" value="MALTOSE TRANSPORT SYSTEM PERMEASE-RELATED"/>
    <property type="match status" value="1"/>
</dbReference>
<dbReference type="Pfam" id="PF00528">
    <property type="entry name" value="BPD_transp_1"/>
    <property type="match status" value="1"/>
</dbReference>
<dbReference type="AlphaFoldDB" id="V4IV28"/>
<feature type="transmembrane region" description="Helical" evidence="9">
    <location>
        <begin position="189"/>
        <end position="210"/>
    </location>
</feature>
<feature type="transmembrane region" description="Helical" evidence="9">
    <location>
        <begin position="12"/>
        <end position="34"/>
    </location>
</feature>
<feature type="transmembrane region" description="Helical" evidence="9">
    <location>
        <begin position="138"/>
        <end position="160"/>
    </location>
</feature>
<comment type="subcellular location">
    <subcellularLocation>
        <location evidence="1 9">Cell membrane</location>
        <topology evidence="1 9">Multi-pass membrane protein</topology>
    </subcellularLocation>
</comment>
<dbReference type="GO" id="GO:0055085">
    <property type="term" value="P:transmembrane transport"/>
    <property type="evidence" value="ECO:0007669"/>
    <property type="project" value="InterPro"/>
</dbReference>
<evidence type="ECO:0000313" key="12">
    <source>
        <dbReference type="Proteomes" id="UP000017840"/>
    </source>
</evidence>
<dbReference type="PANTHER" id="PTHR32243:SF50">
    <property type="entry name" value="MALTOSE_MALTODEXTRIN TRANSPORT SYSTEM PERMEASE PROTEIN MALG"/>
    <property type="match status" value="1"/>
</dbReference>
<keyword evidence="7 9" id="KW-1133">Transmembrane helix</keyword>
<evidence type="ECO:0000256" key="1">
    <source>
        <dbReference type="ARBA" id="ARBA00004651"/>
    </source>
</evidence>
<dbReference type="InterPro" id="IPR000515">
    <property type="entry name" value="MetI-like"/>
</dbReference>
<keyword evidence="5" id="KW-0762">Sugar transport</keyword>
<keyword evidence="12" id="KW-1185">Reference proteome</keyword>
<keyword evidence="6 9" id="KW-0812">Transmembrane</keyword>
<dbReference type="PATRIC" id="fig|1324957.4.peg.3276"/>
<evidence type="ECO:0000259" key="10">
    <source>
        <dbReference type="PROSITE" id="PS50928"/>
    </source>
</evidence>
<evidence type="ECO:0000256" key="2">
    <source>
        <dbReference type="ARBA" id="ARBA00009047"/>
    </source>
</evidence>
<evidence type="ECO:0000256" key="7">
    <source>
        <dbReference type="ARBA" id="ARBA00022989"/>
    </source>
</evidence>
<dbReference type="Gene3D" id="1.10.3720.10">
    <property type="entry name" value="MetI-like"/>
    <property type="match status" value="1"/>
</dbReference>
<reference evidence="11 12" key="1">
    <citation type="journal article" date="2013" name="Genome Announc.">
        <title>Draft Genome Sequence of 'Candidatus Halobonum tyrrellensis' Strain G22, Isolated from the Hypersaline Waters of Lake Tyrrell, Australia.</title>
        <authorList>
            <person name="Ugalde J.A."/>
            <person name="Narasingarao P."/>
            <person name="Kuo S."/>
            <person name="Podell S."/>
            <person name="Allen E.E."/>
        </authorList>
    </citation>
    <scope>NUCLEOTIDE SEQUENCE [LARGE SCALE GENOMIC DNA]</scope>
    <source>
        <strain evidence="11 12">G22</strain>
    </source>
</reference>
<dbReference type="Proteomes" id="UP000017840">
    <property type="component" value="Unassembled WGS sequence"/>
</dbReference>
<evidence type="ECO:0000256" key="5">
    <source>
        <dbReference type="ARBA" id="ARBA00022597"/>
    </source>
</evidence>
<dbReference type="CDD" id="cd06261">
    <property type="entry name" value="TM_PBP2"/>
    <property type="match status" value="1"/>
</dbReference>
<dbReference type="RefSeq" id="WP_023395795.1">
    <property type="nucleotide sequence ID" value="NZ_ASGZ01000064.1"/>
</dbReference>
<evidence type="ECO:0000313" key="11">
    <source>
        <dbReference type="EMBL" id="ESP87062.1"/>
    </source>
</evidence>
<feature type="domain" description="ABC transmembrane type-1" evidence="10">
    <location>
        <begin position="73"/>
        <end position="265"/>
    </location>
</feature>
<dbReference type="OrthoDB" id="57451at2157"/>
<feature type="transmembrane region" description="Helical" evidence="9">
    <location>
        <begin position="110"/>
        <end position="132"/>
    </location>
</feature>
<proteinExistence type="inferred from homology"/>
<evidence type="ECO:0000256" key="6">
    <source>
        <dbReference type="ARBA" id="ARBA00022692"/>
    </source>
</evidence>